<evidence type="ECO:0000256" key="1">
    <source>
        <dbReference type="ARBA" id="ARBA00023125"/>
    </source>
</evidence>
<dbReference type="PANTHER" id="PTHR30055">
    <property type="entry name" value="HTH-TYPE TRANSCRIPTIONAL REGULATOR RUTR"/>
    <property type="match status" value="1"/>
</dbReference>
<dbReference type="RefSeq" id="WP_007472055.1">
    <property type="nucleotide sequence ID" value="NZ_KI391953.1"/>
</dbReference>
<dbReference type="SUPFAM" id="SSF46689">
    <property type="entry name" value="Homeodomain-like"/>
    <property type="match status" value="1"/>
</dbReference>
<name>E5XUQ0_SEGRC</name>
<organism evidence="4 5">
    <name type="scientific">Segniliparus rugosus (strain ATCC BAA-974 / DSM 45345 / CCUG 50838 / CIP 108380 / JCM 13579 / CDC 945)</name>
    <dbReference type="NCBI Taxonomy" id="679197"/>
    <lineage>
        <taxon>Bacteria</taxon>
        <taxon>Bacillati</taxon>
        <taxon>Actinomycetota</taxon>
        <taxon>Actinomycetes</taxon>
        <taxon>Mycobacteriales</taxon>
        <taxon>Segniliparaceae</taxon>
        <taxon>Segniliparus</taxon>
    </lineage>
</organism>
<dbReference type="GO" id="GO:0003700">
    <property type="term" value="F:DNA-binding transcription factor activity"/>
    <property type="evidence" value="ECO:0007669"/>
    <property type="project" value="TreeGrafter"/>
</dbReference>
<dbReference type="InterPro" id="IPR009057">
    <property type="entry name" value="Homeodomain-like_sf"/>
</dbReference>
<gene>
    <name evidence="4" type="ORF">HMPREF9336_03222</name>
</gene>
<dbReference type="EMBL" id="ACZI02000001">
    <property type="protein sequence ID" value="EFV11888.1"/>
    <property type="molecule type" value="Genomic_DNA"/>
</dbReference>
<dbReference type="AlphaFoldDB" id="E5XUQ0"/>
<dbReference type="GO" id="GO:0000976">
    <property type="term" value="F:transcription cis-regulatory region binding"/>
    <property type="evidence" value="ECO:0007669"/>
    <property type="project" value="TreeGrafter"/>
</dbReference>
<feature type="DNA-binding region" description="H-T-H motif" evidence="2">
    <location>
        <begin position="21"/>
        <end position="40"/>
    </location>
</feature>
<dbReference type="Pfam" id="PF00440">
    <property type="entry name" value="TetR_N"/>
    <property type="match status" value="1"/>
</dbReference>
<dbReference type="InterPro" id="IPR036271">
    <property type="entry name" value="Tet_transcr_reg_TetR-rel_C_sf"/>
</dbReference>
<dbReference type="Proteomes" id="UP000004816">
    <property type="component" value="Unassembled WGS sequence"/>
</dbReference>
<keyword evidence="5" id="KW-1185">Reference proteome</keyword>
<comment type="caution">
    <text evidence="4">The sequence shown here is derived from an EMBL/GenBank/DDBJ whole genome shotgun (WGS) entry which is preliminary data.</text>
</comment>
<proteinExistence type="predicted"/>
<evidence type="ECO:0000256" key="2">
    <source>
        <dbReference type="PROSITE-ProRule" id="PRU00335"/>
    </source>
</evidence>
<dbReference type="Gene3D" id="1.10.10.60">
    <property type="entry name" value="Homeodomain-like"/>
    <property type="match status" value="1"/>
</dbReference>
<evidence type="ECO:0000313" key="5">
    <source>
        <dbReference type="Proteomes" id="UP000004816"/>
    </source>
</evidence>
<dbReference type="InterPro" id="IPR001647">
    <property type="entry name" value="HTH_TetR"/>
</dbReference>
<dbReference type="PROSITE" id="PS50977">
    <property type="entry name" value="HTH_TETR_2"/>
    <property type="match status" value="1"/>
</dbReference>
<dbReference type="Gene3D" id="1.10.357.10">
    <property type="entry name" value="Tetracycline Repressor, domain 2"/>
    <property type="match status" value="1"/>
</dbReference>
<sequence length="180" mass="20496">MDEQILEAARDCLLSGAARITLADVARRAGVSRPTIYRRWQDVNDLVRDMITREVAGLLEQVGPGDGRRADLVRRIVAFARAAHEDQLLRVLLDERRELLATYVFQRIGTSQRSVLKVLREEIEQSQRLGEVREGDPEELAMMTLVLAQSVTQSTRLLEPVLHERWADELARVLNGYLQP</sequence>
<dbReference type="HOGENOM" id="CLU_069356_39_2_11"/>
<feature type="domain" description="HTH tetR-type" evidence="3">
    <location>
        <begin position="1"/>
        <end position="58"/>
    </location>
</feature>
<accession>E5XUQ0</accession>
<reference evidence="4 5" key="1">
    <citation type="journal article" date="2011" name="Stand. Genomic Sci.">
        <title>High quality draft genome sequence of Segniliparus rugosus CDC 945(T)= (ATCC BAA-974(T)).</title>
        <authorList>
            <person name="Earl A.M."/>
            <person name="Desjardins C.A."/>
            <person name="Fitzgerald M.G."/>
            <person name="Arachchi H.M."/>
            <person name="Zeng Q."/>
            <person name="Mehta T."/>
            <person name="Griggs A."/>
            <person name="Birren B.W."/>
            <person name="Toney N.C."/>
            <person name="Carr J."/>
            <person name="Posey J."/>
            <person name="Butler W.R."/>
        </authorList>
    </citation>
    <scope>NUCLEOTIDE SEQUENCE [LARGE SCALE GENOMIC DNA]</scope>
    <source>
        <strain evidence="5">ATCC BAA-974 / DSM 45345 / CCUG 50838 / CIP 108380 / JCM 13579 / CDC 945</strain>
    </source>
</reference>
<dbReference type="SUPFAM" id="SSF48498">
    <property type="entry name" value="Tetracyclin repressor-like, C-terminal domain"/>
    <property type="match status" value="1"/>
</dbReference>
<evidence type="ECO:0000259" key="3">
    <source>
        <dbReference type="PROSITE" id="PS50977"/>
    </source>
</evidence>
<protein>
    <recommendedName>
        <fullName evidence="3">HTH tetR-type domain-containing protein</fullName>
    </recommendedName>
</protein>
<keyword evidence="1 2" id="KW-0238">DNA-binding</keyword>
<dbReference type="InterPro" id="IPR050109">
    <property type="entry name" value="HTH-type_TetR-like_transc_reg"/>
</dbReference>
<evidence type="ECO:0000313" key="4">
    <source>
        <dbReference type="EMBL" id="EFV11888.1"/>
    </source>
</evidence>
<dbReference type="PANTHER" id="PTHR30055:SF153">
    <property type="entry name" value="HTH-TYPE TRANSCRIPTIONAL REPRESSOR RV3405C"/>
    <property type="match status" value="1"/>
</dbReference>
<dbReference type="STRING" id="679197.HMPREF9336_03222"/>
<dbReference type="eggNOG" id="COG1309">
    <property type="taxonomic scope" value="Bacteria"/>
</dbReference>